<dbReference type="GO" id="GO:0003677">
    <property type="term" value="F:DNA binding"/>
    <property type="evidence" value="ECO:0007669"/>
    <property type="project" value="InterPro"/>
</dbReference>
<keyword evidence="2" id="KW-0805">Transcription regulation</keyword>
<feature type="domain" description="RNA polymerase sigma factor 70 region 4 type 2" evidence="6">
    <location>
        <begin position="117"/>
        <end position="167"/>
    </location>
</feature>
<dbReference type="Pfam" id="PF08281">
    <property type="entry name" value="Sigma70_r4_2"/>
    <property type="match status" value="1"/>
</dbReference>
<dbReference type="CDD" id="cd06171">
    <property type="entry name" value="Sigma70_r4"/>
    <property type="match status" value="1"/>
</dbReference>
<accession>A0AA41Y9W8</accession>
<evidence type="ECO:0000256" key="3">
    <source>
        <dbReference type="ARBA" id="ARBA00023082"/>
    </source>
</evidence>
<dbReference type="InterPro" id="IPR039425">
    <property type="entry name" value="RNA_pol_sigma-70-like"/>
</dbReference>
<dbReference type="InterPro" id="IPR013324">
    <property type="entry name" value="RNA_pol_sigma_r3/r4-like"/>
</dbReference>
<feature type="domain" description="RNA polymerase sigma-70 region 2" evidence="5">
    <location>
        <begin position="12"/>
        <end position="76"/>
    </location>
</feature>
<keyword evidence="8" id="KW-1185">Reference proteome</keyword>
<dbReference type="InterPro" id="IPR036388">
    <property type="entry name" value="WH-like_DNA-bd_sf"/>
</dbReference>
<dbReference type="InterPro" id="IPR007627">
    <property type="entry name" value="RNA_pol_sigma70_r2"/>
</dbReference>
<dbReference type="GO" id="GO:0016987">
    <property type="term" value="F:sigma factor activity"/>
    <property type="evidence" value="ECO:0007669"/>
    <property type="project" value="UniProtKB-KW"/>
</dbReference>
<proteinExistence type="inferred from homology"/>
<dbReference type="PANTHER" id="PTHR43133:SF46">
    <property type="entry name" value="RNA POLYMERASE SIGMA-70 FACTOR ECF SUBFAMILY"/>
    <property type="match status" value="1"/>
</dbReference>
<dbReference type="InterPro" id="IPR014327">
    <property type="entry name" value="RNA_pol_sigma70_bacteroid"/>
</dbReference>
<dbReference type="RefSeq" id="WP_282592559.1">
    <property type="nucleotide sequence ID" value="NZ_JAPAAF010000026.1"/>
</dbReference>
<dbReference type="GO" id="GO:0006352">
    <property type="term" value="P:DNA-templated transcription initiation"/>
    <property type="evidence" value="ECO:0007669"/>
    <property type="project" value="InterPro"/>
</dbReference>
<comment type="similarity">
    <text evidence="1">Belongs to the sigma-70 factor family. ECF subfamily.</text>
</comment>
<gene>
    <name evidence="7" type="ORF">N2K84_14585</name>
</gene>
<evidence type="ECO:0000313" key="8">
    <source>
        <dbReference type="Proteomes" id="UP001163821"/>
    </source>
</evidence>
<dbReference type="PANTHER" id="PTHR43133">
    <property type="entry name" value="RNA POLYMERASE ECF-TYPE SIGMA FACTO"/>
    <property type="match status" value="1"/>
</dbReference>
<dbReference type="Pfam" id="PF04542">
    <property type="entry name" value="Sigma70_r2"/>
    <property type="match status" value="1"/>
</dbReference>
<dbReference type="InterPro" id="IPR013249">
    <property type="entry name" value="RNA_pol_sigma70_r4_t2"/>
</dbReference>
<keyword evidence="3" id="KW-0731">Sigma factor</keyword>
<evidence type="ECO:0000259" key="6">
    <source>
        <dbReference type="Pfam" id="PF08281"/>
    </source>
</evidence>
<keyword evidence="4" id="KW-0804">Transcription</keyword>
<dbReference type="Gene3D" id="1.10.1740.10">
    <property type="match status" value="1"/>
</dbReference>
<evidence type="ECO:0000256" key="4">
    <source>
        <dbReference type="ARBA" id="ARBA00023163"/>
    </source>
</evidence>
<dbReference type="SUPFAM" id="SSF88946">
    <property type="entry name" value="Sigma2 domain of RNA polymerase sigma factors"/>
    <property type="match status" value="1"/>
</dbReference>
<evidence type="ECO:0000256" key="1">
    <source>
        <dbReference type="ARBA" id="ARBA00010641"/>
    </source>
</evidence>
<organism evidence="7 8">
    <name type="scientific">Gaoshiqia sediminis</name>
    <dbReference type="NCBI Taxonomy" id="2986998"/>
    <lineage>
        <taxon>Bacteria</taxon>
        <taxon>Pseudomonadati</taxon>
        <taxon>Bacteroidota</taxon>
        <taxon>Bacteroidia</taxon>
        <taxon>Marinilabiliales</taxon>
        <taxon>Prolixibacteraceae</taxon>
        <taxon>Gaoshiqia</taxon>
    </lineage>
</organism>
<reference evidence="7" key="1">
    <citation type="submission" date="2022-10" db="EMBL/GenBank/DDBJ databases">
        <title>Gaoshiqiia sediminis gen. nov., sp. nov., isolated from coastal sediment.</title>
        <authorList>
            <person name="Yu W.X."/>
            <person name="Mu D.S."/>
            <person name="Du J.Z."/>
            <person name="Liang Y.Q."/>
        </authorList>
    </citation>
    <scope>NUCLEOTIDE SEQUENCE</scope>
    <source>
        <strain evidence="7">A06</strain>
    </source>
</reference>
<dbReference type="NCBIfam" id="TIGR02937">
    <property type="entry name" value="sigma70-ECF"/>
    <property type="match status" value="1"/>
</dbReference>
<protein>
    <submittedName>
        <fullName evidence="7">RNA polymerase sigma-70 factor</fullName>
    </submittedName>
</protein>
<dbReference type="InterPro" id="IPR013325">
    <property type="entry name" value="RNA_pol_sigma_r2"/>
</dbReference>
<evidence type="ECO:0000256" key="2">
    <source>
        <dbReference type="ARBA" id="ARBA00023015"/>
    </source>
</evidence>
<dbReference type="AlphaFoldDB" id="A0AA41Y9W8"/>
<evidence type="ECO:0000259" key="5">
    <source>
        <dbReference type="Pfam" id="PF04542"/>
    </source>
</evidence>
<sequence>MYLNQANSFNEIYTAYYRKSYLYVKSYVHDDMAAEDIVSDALIKLWERMKREAVDPVRPFLFSILKNSSLDYLKHQTIKRDVHGTIGKALTRELEIRKTSLESSDPNEIFSKEIQHIIHATLQTLPERTREIFLMSRFENKSHKEIAELFEISQKGVEYHIAQSIRELRVALNDYLPLVGFFSFLNY</sequence>
<dbReference type="EMBL" id="JAPAAF010000026">
    <property type="protein sequence ID" value="MCW0483967.1"/>
    <property type="molecule type" value="Genomic_DNA"/>
</dbReference>
<dbReference type="InterPro" id="IPR014284">
    <property type="entry name" value="RNA_pol_sigma-70_dom"/>
</dbReference>
<dbReference type="SUPFAM" id="SSF88659">
    <property type="entry name" value="Sigma3 and sigma4 domains of RNA polymerase sigma factors"/>
    <property type="match status" value="1"/>
</dbReference>
<dbReference type="Proteomes" id="UP001163821">
    <property type="component" value="Unassembled WGS sequence"/>
</dbReference>
<evidence type="ECO:0000313" key="7">
    <source>
        <dbReference type="EMBL" id="MCW0483967.1"/>
    </source>
</evidence>
<dbReference type="Gene3D" id="1.10.10.10">
    <property type="entry name" value="Winged helix-like DNA-binding domain superfamily/Winged helix DNA-binding domain"/>
    <property type="match status" value="1"/>
</dbReference>
<comment type="caution">
    <text evidence="7">The sequence shown here is derived from an EMBL/GenBank/DDBJ whole genome shotgun (WGS) entry which is preliminary data.</text>
</comment>
<dbReference type="NCBIfam" id="TIGR02985">
    <property type="entry name" value="Sig70_bacteroi1"/>
    <property type="match status" value="1"/>
</dbReference>
<name>A0AA41Y9W8_9BACT</name>